<gene>
    <name evidence="1" type="ORF">HPB47_004936</name>
</gene>
<name>A0AC60PFN6_IXOPE</name>
<reference evidence="1 2" key="1">
    <citation type="journal article" date="2020" name="Cell">
        <title>Large-Scale Comparative Analyses of Tick Genomes Elucidate Their Genetic Diversity and Vector Capacities.</title>
        <authorList>
            <consortium name="Tick Genome and Microbiome Consortium (TIGMIC)"/>
            <person name="Jia N."/>
            <person name="Wang J."/>
            <person name="Shi W."/>
            <person name="Du L."/>
            <person name="Sun Y."/>
            <person name="Zhan W."/>
            <person name="Jiang J.F."/>
            <person name="Wang Q."/>
            <person name="Zhang B."/>
            <person name="Ji P."/>
            <person name="Bell-Sakyi L."/>
            <person name="Cui X.M."/>
            <person name="Yuan T.T."/>
            <person name="Jiang B.G."/>
            <person name="Yang W.F."/>
            <person name="Lam T.T."/>
            <person name="Chang Q.C."/>
            <person name="Ding S.J."/>
            <person name="Wang X.J."/>
            <person name="Zhu J.G."/>
            <person name="Ruan X.D."/>
            <person name="Zhao L."/>
            <person name="Wei J.T."/>
            <person name="Ye R.Z."/>
            <person name="Que T.C."/>
            <person name="Du C.H."/>
            <person name="Zhou Y.H."/>
            <person name="Cheng J.X."/>
            <person name="Dai P.F."/>
            <person name="Guo W.B."/>
            <person name="Han X.H."/>
            <person name="Huang E.J."/>
            <person name="Li L.F."/>
            <person name="Wei W."/>
            <person name="Gao Y.C."/>
            <person name="Liu J.Z."/>
            <person name="Shao H.Z."/>
            <person name="Wang X."/>
            <person name="Wang C.C."/>
            <person name="Yang T.C."/>
            <person name="Huo Q.B."/>
            <person name="Li W."/>
            <person name="Chen H.Y."/>
            <person name="Chen S.E."/>
            <person name="Zhou L.G."/>
            <person name="Ni X.B."/>
            <person name="Tian J.H."/>
            <person name="Sheng Y."/>
            <person name="Liu T."/>
            <person name="Pan Y.S."/>
            <person name="Xia L.Y."/>
            <person name="Li J."/>
            <person name="Zhao F."/>
            <person name="Cao W.C."/>
        </authorList>
    </citation>
    <scope>NUCLEOTIDE SEQUENCE [LARGE SCALE GENOMIC DNA]</scope>
    <source>
        <strain evidence="1">Iper-2018</strain>
    </source>
</reference>
<proteinExistence type="predicted"/>
<keyword evidence="2" id="KW-1185">Reference proteome</keyword>
<protein>
    <submittedName>
        <fullName evidence="1">Uncharacterized protein</fullName>
    </submittedName>
</protein>
<evidence type="ECO:0000313" key="1">
    <source>
        <dbReference type="EMBL" id="KAG0418347.1"/>
    </source>
</evidence>
<sequence>MLWNSFSQKESAWRQQKHNRTLRLQLEALRAEVEDYTLTLQRNQWDDICDRMKGSLGMRSTWQLLRHLLDPTTSKVEQRQRMTPLLHKYPGSDEDLLKEAQTKYLPEFPTQPLPDYAEQAEEAAIALALATTPRPRTIISDSKAAILNYAKGYVSTPAQAILRTLKAQPLESAVSLVWTPAHSGLCGNELAHSTARGFTTRAEGAQLRTAEIRSARDSLVNSSSALAAFSIARALAHSRRWWPVSAYSLQILAGGVSVPPHVVPAHRDYGEVGPETVDDGRCPDLFLAPLRPFDLRSIQRAKKTPARRHHGRNRRAKFALRKKNVPPKSDNESRSANGRESDEKPLPHDVQRPTGRDHRVAALRPTKNAVLRDIPILCLLDTWTDVLLQVDGYTGVVCNKGINSRAGGVAIYAKNGYEVISPYALTIAEQAKCAGTLNYGNEKRRPFVNVKRRMLNYDNVKQRRFENVEQQNLRFGTVKFNVNVRSARRNPTFENGKPRWFVNVEQQNLSCDCPPGVMRGWKSNVTENCTPASCVASRSSNEASRAVVQAGEYAVRRRGVQPKLVFVQTTTHRFIVSRKRTIRCTPSRVSRQQPQGR</sequence>
<dbReference type="Proteomes" id="UP000805193">
    <property type="component" value="Unassembled WGS sequence"/>
</dbReference>
<evidence type="ECO:0000313" key="2">
    <source>
        <dbReference type="Proteomes" id="UP000805193"/>
    </source>
</evidence>
<dbReference type="EMBL" id="JABSTQ010010741">
    <property type="protein sequence ID" value="KAG0418347.1"/>
    <property type="molecule type" value="Genomic_DNA"/>
</dbReference>
<comment type="caution">
    <text evidence="1">The sequence shown here is derived from an EMBL/GenBank/DDBJ whole genome shotgun (WGS) entry which is preliminary data.</text>
</comment>
<organism evidence="1 2">
    <name type="scientific">Ixodes persulcatus</name>
    <name type="common">Taiga tick</name>
    <dbReference type="NCBI Taxonomy" id="34615"/>
    <lineage>
        <taxon>Eukaryota</taxon>
        <taxon>Metazoa</taxon>
        <taxon>Ecdysozoa</taxon>
        <taxon>Arthropoda</taxon>
        <taxon>Chelicerata</taxon>
        <taxon>Arachnida</taxon>
        <taxon>Acari</taxon>
        <taxon>Parasitiformes</taxon>
        <taxon>Ixodida</taxon>
        <taxon>Ixodoidea</taxon>
        <taxon>Ixodidae</taxon>
        <taxon>Ixodinae</taxon>
        <taxon>Ixodes</taxon>
    </lineage>
</organism>
<accession>A0AC60PFN6</accession>